<feature type="domain" description="Fibrinogen C-terminal" evidence="2">
    <location>
        <begin position="375"/>
        <end position="602"/>
    </location>
</feature>
<evidence type="ECO:0000313" key="3">
    <source>
        <dbReference type="EnsemblMetazoa" id="XP_038068765.1"/>
    </source>
</evidence>
<keyword evidence="4" id="KW-1185">Reference proteome</keyword>
<dbReference type="OrthoDB" id="6038967at2759"/>
<proteinExistence type="predicted"/>
<protein>
    <recommendedName>
        <fullName evidence="2">Fibrinogen C-terminal domain-containing protein</fullName>
    </recommendedName>
</protein>
<dbReference type="SMART" id="SM00186">
    <property type="entry name" value="FBG"/>
    <property type="match status" value="2"/>
</dbReference>
<evidence type="ECO:0000256" key="1">
    <source>
        <dbReference type="SAM" id="MobiDB-lite"/>
    </source>
</evidence>
<dbReference type="SUPFAM" id="SSF56496">
    <property type="entry name" value="Fibrinogen C-terminal domain-like"/>
    <property type="match status" value="2"/>
</dbReference>
<dbReference type="AlphaFoldDB" id="A0A914AXA2"/>
<dbReference type="GO" id="GO:0005615">
    <property type="term" value="C:extracellular space"/>
    <property type="evidence" value="ECO:0007669"/>
    <property type="project" value="TreeGrafter"/>
</dbReference>
<evidence type="ECO:0000259" key="2">
    <source>
        <dbReference type="PROSITE" id="PS51406"/>
    </source>
</evidence>
<dbReference type="Gene3D" id="4.10.530.10">
    <property type="entry name" value="Gamma-fibrinogen Carboxyl Terminal Fragment, domain 2"/>
    <property type="match status" value="1"/>
</dbReference>
<feature type="region of interest" description="Disordered" evidence="1">
    <location>
        <begin position="110"/>
        <end position="135"/>
    </location>
</feature>
<dbReference type="CDD" id="cd00087">
    <property type="entry name" value="FReD"/>
    <property type="match status" value="2"/>
</dbReference>
<feature type="domain" description="Fibrinogen C-terminal" evidence="2">
    <location>
        <begin position="146"/>
        <end position="373"/>
    </location>
</feature>
<dbReference type="Gene3D" id="3.90.215.10">
    <property type="entry name" value="Gamma Fibrinogen, chain A, domain 1"/>
    <property type="match status" value="2"/>
</dbReference>
<dbReference type="OMA" id="ESNTERW"/>
<dbReference type="Pfam" id="PF00147">
    <property type="entry name" value="Fibrinogen_C"/>
    <property type="match status" value="2"/>
</dbReference>
<dbReference type="InterPro" id="IPR036056">
    <property type="entry name" value="Fibrinogen-like_C"/>
</dbReference>
<dbReference type="Proteomes" id="UP000887568">
    <property type="component" value="Unplaced"/>
</dbReference>
<dbReference type="PROSITE" id="PS51406">
    <property type="entry name" value="FIBRINOGEN_C_2"/>
    <property type="match status" value="2"/>
</dbReference>
<name>A0A914AXA2_PATMI</name>
<dbReference type="PANTHER" id="PTHR19143">
    <property type="entry name" value="FIBRINOGEN/TENASCIN/ANGIOPOEITIN"/>
    <property type="match status" value="1"/>
</dbReference>
<dbReference type="GeneID" id="119738101"/>
<dbReference type="InterPro" id="IPR002181">
    <property type="entry name" value="Fibrinogen_a/b/g_C_dom"/>
</dbReference>
<reference evidence="3" key="1">
    <citation type="submission" date="2022-11" db="UniProtKB">
        <authorList>
            <consortium name="EnsemblMetazoa"/>
        </authorList>
    </citation>
    <scope>IDENTIFICATION</scope>
</reference>
<evidence type="ECO:0000313" key="4">
    <source>
        <dbReference type="Proteomes" id="UP000887568"/>
    </source>
</evidence>
<organism evidence="3 4">
    <name type="scientific">Patiria miniata</name>
    <name type="common">Bat star</name>
    <name type="synonym">Asterina miniata</name>
    <dbReference type="NCBI Taxonomy" id="46514"/>
    <lineage>
        <taxon>Eukaryota</taxon>
        <taxon>Metazoa</taxon>
        <taxon>Echinodermata</taxon>
        <taxon>Eleutherozoa</taxon>
        <taxon>Asterozoa</taxon>
        <taxon>Asteroidea</taxon>
        <taxon>Valvatacea</taxon>
        <taxon>Valvatida</taxon>
        <taxon>Asterinidae</taxon>
        <taxon>Patiria</taxon>
    </lineage>
</organism>
<dbReference type="RefSeq" id="XP_038068765.1">
    <property type="nucleotide sequence ID" value="XM_038212837.1"/>
</dbReference>
<feature type="compositionally biased region" description="Polar residues" evidence="1">
    <location>
        <begin position="111"/>
        <end position="123"/>
    </location>
</feature>
<sequence length="602" mass="67734">MTENIERGPGEGGGPVRFGQDLVSTVSARVCTLMIDLGSRSCGQRMGRFVLPPGDPCTCTGVRLGGHYHHYAPEMQGQDPPLYMDMLPEVTAEVIGRWFNCIASKPVESTLGVTDTGPESTSKVAPGSTPVASTPADTTLVVSTTHEPSMPPADCQAILDAGQTTSGVYTIQHKRQNMQVYCRMEPESGKGFIVFQRRLDGSVSFNRTWQEYADGFGNLTGEFWLGNQKLSSLTRNWGRELVITLRAFAGEEARIRYEYFHVFASEYTYKLIVDGFSEESGDAGDSLGSGTIIRFSTRDEDHDNDGENCAEKFHGGWWYDGCGSDISDWFLSNLNGLYYNNATVDDYMGIQWVTWKGKQVSLKGCEMMTRSKCNWSITEPPADCQEILDAGQNTSGVYTIQHACQNMQVYCHMEPESGKGYIVFQRRLDGSVSFDRTWQGYAEGFGDLTGEFWLGNQKLHSLTRNWGWELVITLRAYDGEEARVRYGKFKIHPSSERNYELYVGDFNAESGDADDSLRLQNHWYFSTPDKDNDFDGDNCAEKFHGGWWYNYCGSDISNWFQSNLNGLYYSNATVDDYMGIQWVTWKGKQVSLKGCEMMTRRK</sequence>
<dbReference type="InterPro" id="IPR050373">
    <property type="entry name" value="Fibrinogen_C-term_domain"/>
</dbReference>
<dbReference type="InterPro" id="IPR014716">
    <property type="entry name" value="Fibrinogen_a/b/g_C_1"/>
</dbReference>
<dbReference type="EnsemblMetazoa" id="XM_038212837.1">
    <property type="protein sequence ID" value="XP_038068765.1"/>
    <property type="gene ID" value="LOC119738101"/>
</dbReference>
<accession>A0A914AXA2</accession>